<reference evidence="2 3" key="1">
    <citation type="submission" date="2019-03" db="EMBL/GenBank/DDBJ databases">
        <authorList>
            <person name="Gaulin E."/>
            <person name="Dumas B."/>
        </authorList>
    </citation>
    <scope>NUCLEOTIDE SEQUENCE [LARGE SCALE GENOMIC DNA]</scope>
    <source>
        <strain evidence="2">CBS 568.67</strain>
    </source>
</reference>
<evidence type="ECO:0000313" key="1">
    <source>
        <dbReference type="EMBL" id="KAF0684689.1"/>
    </source>
</evidence>
<dbReference type="SUPFAM" id="SSF48403">
    <property type="entry name" value="Ankyrin repeat"/>
    <property type="match status" value="1"/>
</dbReference>
<proteinExistence type="predicted"/>
<dbReference type="AlphaFoldDB" id="A0A485LP48"/>
<name>A0A485LP48_9STRA</name>
<reference evidence="1" key="2">
    <citation type="submission" date="2019-06" db="EMBL/GenBank/DDBJ databases">
        <title>Genomics analysis of Aphanomyces spp. identifies a new class of oomycete effector associated with host adaptation.</title>
        <authorList>
            <person name="Gaulin E."/>
        </authorList>
    </citation>
    <scope>NUCLEOTIDE SEQUENCE</scope>
    <source>
        <strain evidence="1">CBS 578.67</strain>
    </source>
</reference>
<evidence type="ECO:0000313" key="2">
    <source>
        <dbReference type="EMBL" id="VFT99989.1"/>
    </source>
</evidence>
<dbReference type="InterPro" id="IPR036770">
    <property type="entry name" value="Ankyrin_rpt-contain_sf"/>
</dbReference>
<keyword evidence="3" id="KW-1185">Reference proteome</keyword>
<evidence type="ECO:0000313" key="3">
    <source>
        <dbReference type="Proteomes" id="UP000332933"/>
    </source>
</evidence>
<dbReference type="EMBL" id="CAADRA010007287">
    <property type="protein sequence ID" value="VFT99989.1"/>
    <property type="molecule type" value="Genomic_DNA"/>
</dbReference>
<dbReference type="Proteomes" id="UP000332933">
    <property type="component" value="Unassembled WGS sequence"/>
</dbReference>
<sequence length="278" mass="30309">MIPFIPFRGVAPFHRSLQWFLLVPTLIESQHKAAVAFDPWFRTYGISRLDRLLATMPTMLNHVASYAVYFGHLDIVATLARDFASAWSSLPKLLDVAALGGSLPIVETLLVHVRAYCGHVAVVNRLLASFPRTTNYDGALAKAAGANYVDVVRDGQAWSVGRCDDAFVEACLARTVQCGSVEATQWFLARHASIQWPDVQPTLGHLDMLAFVYEQDEGVVAMQDTRGAAGLAAIGAVAPKVANENALLEAAQEATAHGHPTVADWILETRRTCNARRD</sequence>
<organism evidence="2 3">
    <name type="scientific">Aphanomyces stellatus</name>
    <dbReference type="NCBI Taxonomy" id="120398"/>
    <lineage>
        <taxon>Eukaryota</taxon>
        <taxon>Sar</taxon>
        <taxon>Stramenopiles</taxon>
        <taxon>Oomycota</taxon>
        <taxon>Saprolegniomycetes</taxon>
        <taxon>Saprolegniales</taxon>
        <taxon>Verrucalvaceae</taxon>
        <taxon>Aphanomyces</taxon>
    </lineage>
</organism>
<gene>
    <name evidence="2" type="primary">Aste57867_23344</name>
    <name evidence="1" type="ORF">As57867_023273</name>
    <name evidence="2" type="ORF">ASTE57867_23344</name>
</gene>
<protein>
    <submittedName>
        <fullName evidence="2">Aste57867_23344 protein</fullName>
    </submittedName>
</protein>
<accession>A0A485LP48</accession>
<dbReference type="EMBL" id="VJMH01007261">
    <property type="protein sequence ID" value="KAF0684689.1"/>
    <property type="molecule type" value="Genomic_DNA"/>
</dbReference>
<dbReference type="Gene3D" id="1.25.40.20">
    <property type="entry name" value="Ankyrin repeat-containing domain"/>
    <property type="match status" value="1"/>
</dbReference>